<keyword evidence="4" id="KW-1015">Disulfide bond</keyword>
<protein>
    <submittedName>
        <fullName evidence="7">Tetratricopeptide repeat protein</fullName>
    </submittedName>
</protein>
<keyword evidence="8" id="KW-1185">Reference proteome</keyword>
<dbReference type="InterPro" id="IPR036249">
    <property type="entry name" value="Thioredoxin-like_sf"/>
</dbReference>
<organism evidence="7 8">
    <name type="scientific">Roseofilum capinflatum BLCC-M114</name>
    <dbReference type="NCBI Taxonomy" id="3022440"/>
    <lineage>
        <taxon>Bacteria</taxon>
        <taxon>Bacillati</taxon>
        <taxon>Cyanobacteriota</taxon>
        <taxon>Cyanophyceae</taxon>
        <taxon>Desertifilales</taxon>
        <taxon>Desertifilaceae</taxon>
        <taxon>Roseofilum</taxon>
        <taxon>Roseofilum capinflatum</taxon>
    </lineage>
</organism>
<dbReference type="SUPFAM" id="SSF48452">
    <property type="entry name" value="TPR-like"/>
    <property type="match status" value="1"/>
</dbReference>
<dbReference type="PROSITE" id="PS51352">
    <property type="entry name" value="THIOREDOXIN_2"/>
    <property type="match status" value="1"/>
</dbReference>
<evidence type="ECO:0000256" key="5">
    <source>
        <dbReference type="ARBA" id="ARBA00023284"/>
    </source>
</evidence>
<dbReference type="InterPro" id="IPR017937">
    <property type="entry name" value="Thioredoxin_CS"/>
</dbReference>
<dbReference type="Gene3D" id="3.40.30.10">
    <property type="entry name" value="Glutaredoxin"/>
    <property type="match status" value="1"/>
</dbReference>
<dbReference type="Pfam" id="PF14559">
    <property type="entry name" value="TPR_19"/>
    <property type="match status" value="1"/>
</dbReference>
<accession>A0ABT7B802</accession>
<dbReference type="PANTHER" id="PTHR45663">
    <property type="entry name" value="GEO12009P1"/>
    <property type="match status" value="1"/>
</dbReference>
<gene>
    <name evidence="7" type="ORF">PMG25_14495</name>
</gene>
<dbReference type="InterPro" id="IPR011990">
    <property type="entry name" value="TPR-like_helical_dom_sf"/>
</dbReference>
<dbReference type="Proteomes" id="UP001235849">
    <property type="component" value="Unassembled WGS sequence"/>
</dbReference>
<dbReference type="RefSeq" id="WP_283767608.1">
    <property type="nucleotide sequence ID" value="NZ_JAQOSO010000081.1"/>
</dbReference>
<evidence type="ECO:0000313" key="8">
    <source>
        <dbReference type="Proteomes" id="UP001235849"/>
    </source>
</evidence>
<dbReference type="Pfam" id="PF14561">
    <property type="entry name" value="TPR_20"/>
    <property type="match status" value="1"/>
</dbReference>
<dbReference type="Gene3D" id="1.25.40.10">
    <property type="entry name" value="Tetratricopeptide repeat domain"/>
    <property type="match status" value="2"/>
</dbReference>
<name>A0ABT7B802_9CYAN</name>
<evidence type="ECO:0000259" key="6">
    <source>
        <dbReference type="PROSITE" id="PS51352"/>
    </source>
</evidence>
<dbReference type="PANTHER" id="PTHR45663:SF11">
    <property type="entry name" value="GEO12009P1"/>
    <property type="match status" value="1"/>
</dbReference>
<dbReference type="EMBL" id="JAQOSO010000081">
    <property type="protein sequence ID" value="MDJ1175302.1"/>
    <property type="molecule type" value="Genomic_DNA"/>
</dbReference>
<evidence type="ECO:0000256" key="2">
    <source>
        <dbReference type="ARBA" id="ARBA00022448"/>
    </source>
</evidence>
<reference evidence="7 8" key="1">
    <citation type="submission" date="2023-01" db="EMBL/GenBank/DDBJ databases">
        <title>Novel diversity within Roseofilum (Cyanobacteria; Desertifilaceae) from marine benthic mats with descriptions of four novel species.</title>
        <authorList>
            <person name="Wang Y."/>
            <person name="Berthold D.E."/>
            <person name="Hu J."/>
            <person name="Lefler F.W."/>
            <person name="Laughinghouse H.D. IV."/>
        </authorList>
    </citation>
    <scope>NUCLEOTIDE SEQUENCE [LARGE SCALE GENOMIC DNA]</scope>
    <source>
        <strain evidence="7 8">BLCC-M114</strain>
    </source>
</reference>
<dbReference type="Pfam" id="PF00085">
    <property type="entry name" value="Thioredoxin"/>
    <property type="match status" value="1"/>
</dbReference>
<dbReference type="InterPro" id="IPR013766">
    <property type="entry name" value="Thioredoxin_domain"/>
</dbReference>
<evidence type="ECO:0000256" key="3">
    <source>
        <dbReference type="ARBA" id="ARBA00022982"/>
    </source>
</evidence>
<proteinExistence type="inferred from homology"/>
<dbReference type="CDD" id="cd02947">
    <property type="entry name" value="TRX_family"/>
    <property type="match status" value="1"/>
</dbReference>
<evidence type="ECO:0000313" key="7">
    <source>
        <dbReference type="EMBL" id="MDJ1175302.1"/>
    </source>
</evidence>
<dbReference type="PROSITE" id="PS00194">
    <property type="entry name" value="THIOREDOXIN_1"/>
    <property type="match status" value="1"/>
</dbReference>
<dbReference type="SUPFAM" id="SSF52833">
    <property type="entry name" value="Thioredoxin-like"/>
    <property type="match status" value="1"/>
</dbReference>
<keyword evidence="2" id="KW-0813">Transport</keyword>
<feature type="domain" description="Thioredoxin" evidence="6">
    <location>
        <begin position="3"/>
        <end position="108"/>
    </location>
</feature>
<keyword evidence="5" id="KW-0676">Redox-active center</keyword>
<comment type="similarity">
    <text evidence="1">Belongs to the thioredoxin family.</text>
</comment>
<evidence type="ECO:0000256" key="1">
    <source>
        <dbReference type="ARBA" id="ARBA00008987"/>
    </source>
</evidence>
<evidence type="ECO:0000256" key="4">
    <source>
        <dbReference type="ARBA" id="ARBA00023157"/>
    </source>
</evidence>
<comment type="caution">
    <text evidence="7">The sequence shown here is derived from an EMBL/GenBank/DDBJ whole genome shotgun (WGS) entry which is preliminary data.</text>
</comment>
<keyword evidence="3" id="KW-0249">Electron transport</keyword>
<sequence length="272" mass="31168">MEQVIVINAANFSPEVLEPSYQQPVLLDFFATWCGPCQIIKPILEKLAVEYGITLAKVDIDQNPELANRYHVEGVPDIRVVHQGEVIPGFVGALPEANIREMLSKFNLQSSLERDFKKIKALIAEKQYPQVKAILDRLFETYPQDPRLVLVAAEFLTHLGQFEQAEKMLMTVDKDDPESFSRAQSMKGLLYFHRQVSLPVETELDREYVRACHQVLEQDYQGALDKLLYFVEQHRSYQQDAGRKGMLALFDGLGPNHPLTQEYRKKLVSALY</sequence>